<evidence type="ECO:0000313" key="1">
    <source>
        <dbReference type="EMBL" id="KAK3065874.1"/>
    </source>
</evidence>
<reference evidence="1" key="1">
    <citation type="submission" date="2024-09" db="EMBL/GenBank/DDBJ databases">
        <title>Black Yeasts Isolated from many extreme environments.</title>
        <authorList>
            <person name="Coleine C."/>
            <person name="Stajich J.E."/>
            <person name="Selbmann L."/>
        </authorList>
    </citation>
    <scope>NUCLEOTIDE SEQUENCE</scope>
    <source>
        <strain evidence="1">CCFEE 5737</strain>
    </source>
</reference>
<dbReference type="Proteomes" id="UP001186974">
    <property type="component" value="Unassembled WGS sequence"/>
</dbReference>
<feature type="non-terminal residue" evidence="1">
    <location>
        <position position="68"/>
    </location>
</feature>
<dbReference type="EMBL" id="JAWDJW010006152">
    <property type="protein sequence ID" value="KAK3065874.1"/>
    <property type="molecule type" value="Genomic_DNA"/>
</dbReference>
<comment type="caution">
    <text evidence="1">The sequence shown here is derived from an EMBL/GenBank/DDBJ whole genome shotgun (WGS) entry which is preliminary data.</text>
</comment>
<name>A0ACC3DDX9_9PEZI</name>
<evidence type="ECO:0000313" key="2">
    <source>
        <dbReference type="Proteomes" id="UP001186974"/>
    </source>
</evidence>
<keyword evidence="2" id="KW-1185">Reference proteome</keyword>
<sequence length="68" mass="7587">MPAEAGTTAFGRITTIMNEMWKQEGAKAFYKGITPRVMRVAPGQAVTFTVYEYLKSVLEKMKEAPTGR</sequence>
<gene>
    <name evidence="1" type="primary">SFC1_1</name>
    <name evidence="1" type="ORF">LTS18_002292</name>
</gene>
<organism evidence="1 2">
    <name type="scientific">Coniosporium uncinatum</name>
    <dbReference type="NCBI Taxonomy" id="93489"/>
    <lineage>
        <taxon>Eukaryota</taxon>
        <taxon>Fungi</taxon>
        <taxon>Dikarya</taxon>
        <taxon>Ascomycota</taxon>
        <taxon>Pezizomycotina</taxon>
        <taxon>Dothideomycetes</taxon>
        <taxon>Dothideomycetes incertae sedis</taxon>
        <taxon>Coniosporium</taxon>
    </lineage>
</organism>
<proteinExistence type="predicted"/>
<protein>
    <submittedName>
        <fullName evidence="1">Mitochondrial succinate-fumarate transporter</fullName>
    </submittedName>
</protein>
<accession>A0ACC3DDX9</accession>